<name>A0A1J4QHG2_9GAMM</name>
<keyword evidence="4 8" id="KW-0547">Nucleotide-binding</keyword>
<dbReference type="GO" id="GO:0015937">
    <property type="term" value="P:coenzyme A biosynthetic process"/>
    <property type="evidence" value="ECO:0007669"/>
    <property type="project" value="UniProtKB-UniRule"/>
</dbReference>
<evidence type="ECO:0000256" key="3">
    <source>
        <dbReference type="ARBA" id="ARBA00022679"/>
    </source>
</evidence>
<dbReference type="GO" id="GO:0005524">
    <property type="term" value="F:ATP binding"/>
    <property type="evidence" value="ECO:0007669"/>
    <property type="project" value="UniProtKB-UniRule"/>
</dbReference>
<dbReference type="GO" id="GO:0005737">
    <property type="term" value="C:cytoplasm"/>
    <property type="evidence" value="ECO:0007669"/>
    <property type="project" value="UniProtKB-SubCell"/>
</dbReference>
<evidence type="ECO:0000256" key="9">
    <source>
        <dbReference type="NCBIfam" id="TIGR00152"/>
    </source>
</evidence>
<evidence type="ECO:0000256" key="4">
    <source>
        <dbReference type="ARBA" id="ARBA00022741"/>
    </source>
</evidence>
<dbReference type="Pfam" id="PF01121">
    <property type="entry name" value="CoaE"/>
    <property type="match status" value="1"/>
</dbReference>
<proteinExistence type="inferred from homology"/>
<dbReference type="InterPro" id="IPR001977">
    <property type="entry name" value="Depp_CoAkinase"/>
</dbReference>
<dbReference type="STRING" id="1414654.BFR47_01595"/>
<keyword evidence="5 8" id="KW-0418">Kinase</keyword>
<comment type="similarity">
    <text evidence="1 8">Belongs to the CoaE family.</text>
</comment>
<dbReference type="FunFam" id="3.40.50.300:FF:000518">
    <property type="entry name" value="Dephospho-CoA kinase"/>
    <property type="match status" value="1"/>
</dbReference>
<organism evidence="10 11">
    <name type="scientific">Oceanisphaera psychrotolerans</name>
    <dbReference type="NCBI Taxonomy" id="1414654"/>
    <lineage>
        <taxon>Bacteria</taxon>
        <taxon>Pseudomonadati</taxon>
        <taxon>Pseudomonadota</taxon>
        <taxon>Gammaproteobacteria</taxon>
        <taxon>Aeromonadales</taxon>
        <taxon>Aeromonadaceae</taxon>
        <taxon>Oceanisphaera</taxon>
    </lineage>
</organism>
<evidence type="ECO:0000313" key="10">
    <source>
        <dbReference type="EMBL" id="OIN12402.1"/>
    </source>
</evidence>
<keyword evidence="7 8" id="KW-0173">Coenzyme A biosynthesis</keyword>
<evidence type="ECO:0000256" key="5">
    <source>
        <dbReference type="ARBA" id="ARBA00022777"/>
    </source>
</evidence>
<dbReference type="UniPathway" id="UPA00241">
    <property type="reaction ID" value="UER00356"/>
</dbReference>
<gene>
    <name evidence="8" type="primary">coaE</name>
    <name evidence="10" type="ORF">BFR47_01595</name>
</gene>
<keyword evidence="6 8" id="KW-0067">ATP-binding</keyword>
<evidence type="ECO:0000256" key="7">
    <source>
        <dbReference type="ARBA" id="ARBA00022993"/>
    </source>
</evidence>
<evidence type="ECO:0000256" key="2">
    <source>
        <dbReference type="ARBA" id="ARBA00022490"/>
    </source>
</evidence>
<dbReference type="PANTHER" id="PTHR10695:SF46">
    <property type="entry name" value="BIFUNCTIONAL COENZYME A SYNTHASE-RELATED"/>
    <property type="match status" value="1"/>
</dbReference>
<feature type="binding site" evidence="8">
    <location>
        <begin position="26"/>
        <end position="31"/>
    </location>
    <ligand>
        <name>ATP</name>
        <dbReference type="ChEBI" id="CHEBI:30616"/>
    </ligand>
</feature>
<dbReference type="EC" id="2.7.1.24" evidence="8 9"/>
<dbReference type="PANTHER" id="PTHR10695">
    <property type="entry name" value="DEPHOSPHO-COA KINASE-RELATED"/>
    <property type="match status" value="1"/>
</dbReference>
<dbReference type="AlphaFoldDB" id="A0A1J4QHG2"/>
<dbReference type="HAMAP" id="MF_00376">
    <property type="entry name" value="Dephospho_CoA_kinase"/>
    <property type="match status" value="1"/>
</dbReference>
<dbReference type="Gene3D" id="3.40.50.300">
    <property type="entry name" value="P-loop containing nucleotide triphosphate hydrolases"/>
    <property type="match status" value="1"/>
</dbReference>
<accession>A0A1J4QHG2</accession>
<protein>
    <recommendedName>
        <fullName evidence="8 9">Dephospho-CoA kinase</fullName>
        <ecNumber evidence="8 9">2.7.1.24</ecNumber>
    </recommendedName>
    <alternativeName>
        <fullName evidence="8">Dephosphocoenzyme A kinase</fullName>
    </alternativeName>
</protein>
<evidence type="ECO:0000256" key="6">
    <source>
        <dbReference type="ARBA" id="ARBA00022840"/>
    </source>
</evidence>
<dbReference type="OrthoDB" id="9812943at2"/>
<keyword evidence="3 8" id="KW-0808">Transferase</keyword>
<comment type="subcellular location">
    <subcellularLocation>
        <location evidence="8">Cytoplasm</location>
    </subcellularLocation>
</comment>
<dbReference type="NCBIfam" id="TIGR00152">
    <property type="entry name" value="dephospho-CoA kinase"/>
    <property type="match status" value="1"/>
</dbReference>
<reference evidence="10 11" key="1">
    <citation type="submission" date="2016-07" db="EMBL/GenBank/DDBJ databases">
        <title>Draft Genome Sequence of Oceanisphaera psychrotolerans, isolated from coastal sediment samples.</title>
        <authorList>
            <person name="Zhuo S."/>
            <person name="Ruan Z."/>
        </authorList>
    </citation>
    <scope>NUCLEOTIDE SEQUENCE [LARGE SCALE GENOMIC DNA]</scope>
    <source>
        <strain evidence="10 11">LAM-WHM-ZC</strain>
    </source>
</reference>
<comment type="caution">
    <text evidence="10">The sequence shown here is derived from an EMBL/GenBank/DDBJ whole genome shotgun (WGS) entry which is preliminary data.</text>
</comment>
<comment type="catalytic activity">
    <reaction evidence="8">
        <text>3'-dephospho-CoA + ATP = ADP + CoA + H(+)</text>
        <dbReference type="Rhea" id="RHEA:18245"/>
        <dbReference type="ChEBI" id="CHEBI:15378"/>
        <dbReference type="ChEBI" id="CHEBI:30616"/>
        <dbReference type="ChEBI" id="CHEBI:57287"/>
        <dbReference type="ChEBI" id="CHEBI:57328"/>
        <dbReference type="ChEBI" id="CHEBI:456216"/>
        <dbReference type="EC" id="2.7.1.24"/>
    </reaction>
</comment>
<dbReference type="PROSITE" id="PS51219">
    <property type="entry name" value="DPCK"/>
    <property type="match status" value="1"/>
</dbReference>
<dbReference type="EMBL" id="MDKE01000011">
    <property type="protein sequence ID" value="OIN12402.1"/>
    <property type="molecule type" value="Genomic_DNA"/>
</dbReference>
<keyword evidence="2 8" id="KW-0963">Cytoplasm</keyword>
<dbReference type="CDD" id="cd02022">
    <property type="entry name" value="DPCK"/>
    <property type="match status" value="1"/>
</dbReference>
<dbReference type="Proteomes" id="UP000243073">
    <property type="component" value="Unassembled WGS sequence"/>
</dbReference>
<dbReference type="SUPFAM" id="SSF52540">
    <property type="entry name" value="P-loop containing nucleoside triphosphate hydrolases"/>
    <property type="match status" value="1"/>
</dbReference>
<comment type="pathway">
    <text evidence="8">Cofactor biosynthesis; coenzyme A biosynthesis; CoA from (R)-pantothenate: step 5/5.</text>
</comment>
<keyword evidence="11" id="KW-1185">Reference proteome</keyword>
<evidence type="ECO:0000313" key="11">
    <source>
        <dbReference type="Proteomes" id="UP000243073"/>
    </source>
</evidence>
<evidence type="ECO:0000256" key="1">
    <source>
        <dbReference type="ARBA" id="ARBA00009018"/>
    </source>
</evidence>
<evidence type="ECO:0000256" key="8">
    <source>
        <dbReference type="HAMAP-Rule" id="MF_00376"/>
    </source>
</evidence>
<dbReference type="InterPro" id="IPR027417">
    <property type="entry name" value="P-loop_NTPase"/>
</dbReference>
<dbReference type="GO" id="GO:0004140">
    <property type="term" value="F:dephospho-CoA kinase activity"/>
    <property type="evidence" value="ECO:0007669"/>
    <property type="project" value="UniProtKB-UniRule"/>
</dbReference>
<comment type="function">
    <text evidence="8">Catalyzes the phosphorylation of the 3'-hydroxyl group of dephosphocoenzyme A to form coenzyme A.</text>
</comment>
<sequence>MGQTTDRVLLEYGAVTYIVGLTGGIGSGKSTVAAFFAELGVDVVDADIIAREVVAPGQPALGAIAARFGSAVITDDGSLDRRELRQRVFGNPMDKDWLNALLHPLIRERMVTACAEAASPYCLLVVPLLVENNLTGLCQRVLVVDVSAERQLARTTRRDKADEAQIRAIMAAQASREQRLAAADDVLDNNGTDLDRIKDDVARLHRQYLDLACGGKL</sequence>